<dbReference type="CDD" id="cd18791">
    <property type="entry name" value="SF2_C_RHA"/>
    <property type="match status" value="1"/>
</dbReference>
<dbReference type="Gene3D" id="3.40.50.300">
    <property type="entry name" value="P-loop containing nucleotide triphosphate hydrolases"/>
    <property type="match status" value="2"/>
</dbReference>
<dbReference type="CDD" id="cd17990">
    <property type="entry name" value="DEXHc_HrpB"/>
    <property type="match status" value="1"/>
</dbReference>
<evidence type="ECO:0000259" key="6">
    <source>
        <dbReference type="PROSITE" id="PS51194"/>
    </source>
</evidence>
<dbReference type="SMART" id="SM00847">
    <property type="entry name" value="HA2"/>
    <property type="match status" value="1"/>
</dbReference>
<evidence type="ECO:0000259" key="5">
    <source>
        <dbReference type="PROSITE" id="PS51192"/>
    </source>
</evidence>
<dbReference type="InterPro" id="IPR007502">
    <property type="entry name" value="Helicase-assoc_dom"/>
</dbReference>
<dbReference type="OrthoDB" id="9805617at2"/>
<comment type="caution">
    <text evidence="7">The sequence shown here is derived from an EMBL/GenBank/DDBJ whole genome shotgun (WGS) entry which is preliminary data.</text>
</comment>
<protein>
    <submittedName>
        <fullName evidence="7">ATP-dependent helicase HrpB</fullName>
    </submittedName>
</protein>
<dbReference type="Pfam" id="PF00270">
    <property type="entry name" value="DEAD"/>
    <property type="match status" value="1"/>
</dbReference>
<dbReference type="AlphaFoldDB" id="A0A327KNE3"/>
<dbReference type="InterPro" id="IPR014001">
    <property type="entry name" value="Helicase_ATP-bd"/>
</dbReference>
<sequence length="476" mass="50891">MTVTQRFDVPLPIDEALPALTDALARRDAAVLVAPPGAGKTTRVPLVLAEEPWAKGQKILVLEPRRLAARAAAARMAATLGEAVGETVGYRVRFGSKISGKTRIEVVTEGVFTRMILDDPILDGVAAVLFDEFHERSLDADLGLALARDAQQGLREDLKLLVMSATIDGARIAKSLSDAPVVESQGRAFPVETRHLPRDTGRHLEPQVTDAVLRALRAEPGSILVFLPGAGEIRRTETLLGEKLADPAVDVVPLYGALDADVQDRAVSPAPPGRRKVVLATSIAETSLTIEGVRVVVDSGLARVPRYEPDLALTRLETVRVSRAAADQRRGRAGRTEPGVCYRLWEERETASLEPFAQPEILAADLTGFVLDLAHWGVSDPQTLLFLDPPPAPALAEAGALLRALGALDADGRITDLGQRLRALPLTPRLSRMVVAAAGLGAAPLAADIAVVLTERGLGGTDPDLRHRVEGLRRDR</sequence>
<reference evidence="7 8" key="1">
    <citation type="submission" date="2017-07" db="EMBL/GenBank/DDBJ databases">
        <title>Draft Genome Sequences of Select Purple Nonsulfur Bacteria.</title>
        <authorList>
            <person name="Lasarre B."/>
            <person name="Mckinlay J.B."/>
        </authorList>
    </citation>
    <scope>NUCLEOTIDE SEQUENCE [LARGE SCALE GENOMIC DNA]</scope>
    <source>
        <strain evidence="7 8">DSM 5909</strain>
    </source>
</reference>
<dbReference type="RefSeq" id="WP_111421498.1">
    <property type="nucleotide sequence ID" value="NZ_NPEX01000233.1"/>
</dbReference>
<dbReference type="SMART" id="SM00490">
    <property type="entry name" value="HELICc"/>
    <property type="match status" value="1"/>
</dbReference>
<dbReference type="InterPro" id="IPR010225">
    <property type="entry name" value="HrpB"/>
</dbReference>
<dbReference type="GO" id="GO:0005524">
    <property type="term" value="F:ATP binding"/>
    <property type="evidence" value="ECO:0007669"/>
    <property type="project" value="UniProtKB-KW"/>
</dbReference>
<dbReference type="InterPro" id="IPR048333">
    <property type="entry name" value="HA2_WH"/>
</dbReference>
<dbReference type="PROSITE" id="PS51192">
    <property type="entry name" value="HELICASE_ATP_BIND_1"/>
    <property type="match status" value="1"/>
</dbReference>
<dbReference type="GO" id="GO:0004386">
    <property type="term" value="F:helicase activity"/>
    <property type="evidence" value="ECO:0007669"/>
    <property type="project" value="UniProtKB-KW"/>
</dbReference>
<accession>A0A327KNE3</accession>
<dbReference type="InterPro" id="IPR011545">
    <property type="entry name" value="DEAD/DEAH_box_helicase_dom"/>
</dbReference>
<organism evidence="7 8">
    <name type="scientific">Rhodoplanes roseus</name>
    <dbReference type="NCBI Taxonomy" id="29409"/>
    <lineage>
        <taxon>Bacteria</taxon>
        <taxon>Pseudomonadati</taxon>
        <taxon>Pseudomonadota</taxon>
        <taxon>Alphaproteobacteria</taxon>
        <taxon>Hyphomicrobiales</taxon>
        <taxon>Nitrobacteraceae</taxon>
        <taxon>Rhodoplanes</taxon>
    </lineage>
</organism>
<dbReference type="Pfam" id="PF04408">
    <property type="entry name" value="WHD_HA2"/>
    <property type="match status" value="1"/>
</dbReference>
<dbReference type="SUPFAM" id="SSF52540">
    <property type="entry name" value="P-loop containing nucleoside triphosphate hydrolases"/>
    <property type="match status" value="1"/>
</dbReference>
<keyword evidence="3 7" id="KW-0347">Helicase</keyword>
<dbReference type="Pfam" id="PF00271">
    <property type="entry name" value="Helicase_C"/>
    <property type="match status" value="1"/>
</dbReference>
<keyword evidence="2" id="KW-0378">Hydrolase</keyword>
<feature type="domain" description="Helicase C-terminal" evidence="6">
    <location>
        <begin position="207"/>
        <end position="377"/>
    </location>
</feature>
<evidence type="ECO:0000256" key="2">
    <source>
        <dbReference type="ARBA" id="ARBA00022801"/>
    </source>
</evidence>
<dbReference type="InterPro" id="IPR049614">
    <property type="entry name" value="HrpB_DEXH"/>
</dbReference>
<name>A0A327KNE3_9BRAD</name>
<dbReference type="GO" id="GO:0003676">
    <property type="term" value="F:nucleic acid binding"/>
    <property type="evidence" value="ECO:0007669"/>
    <property type="project" value="InterPro"/>
</dbReference>
<keyword evidence="4" id="KW-0067">ATP-binding</keyword>
<evidence type="ECO:0000256" key="1">
    <source>
        <dbReference type="ARBA" id="ARBA00022741"/>
    </source>
</evidence>
<dbReference type="PANTHER" id="PTHR43519:SF1">
    <property type="entry name" value="ATP-DEPENDENT RNA HELICASE HRPB"/>
    <property type="match status" value="1"/>
</dbReference>
<evidence type="ECO:0000313" key="8">
    <source>
        <dbReference type="Proteomes" id="UP000249130"/>
    </source>
</evidence>
<dbReference type="InterPro" id="IPR001650">
    <property type="entry name" value="Helicase_C-like"/>
</dbReference>
<evidence type="ECO:0000256" key="4">
    <source>
        <dbReference type="ARBA" id="ARBA00022840"/>
    </source>
</evidence>
<evidence type="ECO:0000256" key="3">
    <source>
        <dbReference type="ARBA" id="ARBA00022806"/>
    </source>
</evidence>
<dbReference type="InterPro" id="IPR027417">
    <property type="entry name" value="P-loop_NTPase"/>
</dbReference>
<evidence type="ECO:0000313" key="7">
    <source>
        <dbReference type="EMBL" id="RAI40410.1"/>
    </source>
</evidence>
<proteinExistence type="predicted"/>
<dbReference type="NCBIfam" id="TIGR01970">
    <property type="entry name" value="DEAH_box_HrpB"/>
    <property type="match status" value="1"/>
</dbReference>
<keyword evidence="1" id="KW-0547">Nucleotide-binding</keyword>
<dbReference type="Proteomes" id="UP000249130">
    <property type="component" value="Unassembled WGS sequence"/>
</dbReference>
<dbReference type="SMART" id="SM00487">
    <property type="entry name" value="DEXDc"/>
    <property type="match status" value="1"/>
</dbReference>
<dbReference type="PROSITE" id="PS51194">
    <property type="entry name" value="HELICASE_CTER"/>
    <property type="match status" value="1"/>
</dbReference>
<feature type="non-terminal residue" evidence="7">
    <location>
        <position position="476"/>
    </location>
</feature>
<dbReference type="GO" id="GO:0016787">
    <property type="term" value="F:hydrolase activity"/>
    <property type="evidence" value="ECO:0007669"/>
    <property type="project" value="UniProtKB-KW"/>
</dbReference>
<keyword evidence="8" id="KW-1185">Reference proteome</keyword>
<dbReference type="Gene3D" id="1.20.120.1080">
    <property type="match status" value="1"/>
</dbReference>
<dbReference type="FunFam" id="3.40.50.300:FF:002125">
    <property type="entry name" value="ATP-dependent helicase HrpB"/>
    <property type="match status" value="1"/>
</dbReference>
<gene>
    <name evidence="7" type="primary">hrpB</name>
    <name evidence="7" type="ORF">CH341_23780</name>
</gene>
<dbReference type="EMBL" id="NPEX01000233">
    <property type="protein sequence ID" value="RAI40410.1"/>
    <property type="molecule type" value="Genomic_DNA"/>
</dbReference>
<feature type="domain" description="Helicase ATP-binding" evidence="5">
    <location>
        <begin position="21"/>
        <end position="185"/>
    </location>
</feature>
<dbReference type="PANTHER" id="PTHR43519">
    <property type="entry name" value="ATP-DEPENDENT RNA HELICASE HRPB"/>
    <property type="match status" value="1"/>
</dbReference>